<dbReference type="EMBL" id="LAZR01059134">
    <property type="protein sequence ID" value="KKK68444.1"/>
    <property type="molecule type" value="Genomic_DNA"/>
</dbReference>
<dbReference type="GO" id="GO:0009253">
    <property type="term" value="P:peptidoglycan catabolic process"/>
    <property type="evidence" value="ECO:0007669"/>
    <property type="project" value="InterPro"/>
</dbReference>
<dbReference type="Pfam" id="PF01510">
    <property type="entry name" value="Amidase_2"/>
    <property type="match status" value="1"/>
</dbReference>
<dbReference type="InterPro" id="IPR036505">
    <property type="entry name" value="Amidase/PGRP_sf"/>
</dbReference>
<evidence type="ECO:0000259" key="5">
    <source>
        <dbReference type="SMART" id="SM00644"/>
    </source>
</evidence>
<evidence type="ECO:0000256" key="4">
    <source>
        <dbReference type="ARBA" id="ARBA00023316"/>
    </source>
</evidence>
<comment type="caution">
    <text evidence="6">The sequence shown here is derived from an EMBL/GenBank/DDBJ whole genome shotgun (WGS) entry which is preliminary data.</text>
</comment>
<dbReference type="Gene3D" id="3.40.80.10">
    <property type="entry name" value="Peptidoglycan recognition protein-like"/>
    <property type="match status" value="1"/>
</dbReference>
<gene>
    <name evidence="6" type="ORF">LCGC14_2943980</name>
</gene>
<dbReference type="GO" id="GO:0008745">
    <property type="term" value="F:N-acetylmuramoyl-L-alanine amidase activity"/>
    <property type="evidence" value="ECO:0007669"/>
    <property type="project" value="UniProtKB-EC"/>
</dbReference>
<dbReference type="InterPro" id="IPR051206">
    <property type="entry name" value="NAMLAA_amidase_2"/>
</dbReference>
<keyword evidence="3" id="KW-0378">Hydrolase</keyword>
<proteinExistence type="predicted"/>
<dbReference type="PANTHER" id="PTHR30417">
    <property type="entry name" value="N-ACETYLMURAMOYL-L-ALANINE AMIDASE AMID"/>
    <property type="match status" value="1"/>
</dbReference>
<dbReference type="EC" id="3.5.1.28" evidence="2"/>
<name>A0A0F8ZPV5_9ZZZZ</name>
<dbReference type="InterPro" id="IPR002502">
    <property type="entry name" value="Amidase_domain"/>
</dbReference>
<dbReference type="GO" id="GO:0071555">
    <property type="term" value="P:cell wall organization"/>
    <property type="evidence" value="ECO:0007669"/>
    <property type="project" value="UniProtKB-KW"/>
</dbReference>
<dbReference type="PANTHER" id="PTHR30417:SF1">
    <property type="entry name" value="N-ACETYLMURAMOYL-L-ALANINE AMIDASE AMID"/>
    <property type="match status" value="1"/>
</dbReference>
<dbReference type="AlphaFoldDB" id="A0A0F8ZPV5"/>
<keyword evidence="4" id="KW-0961">Cell wall biogenesis/degradation</keyword>
<evidence type="ECO:0000256" key="2">
    <source>
        <dbReference type="ARBA" id="ARBA00011901"/>
    </source>
</evidence>
<organism evidence="6">
    <name type="scientific">marine sediment metagenome</name>
    <dbReference type="NCBI Taxonomy" id="412755"/>
    <lineage>
        <taxon>unclassified sequences</taxon>
        <taxon>metagenomes</taxon>
        <taxon>ecological metagenomes</taxon>
    </lineage>
</organism>
<evidence type="ECO:0000256" key="3">
    <source>
        <dbReference type="ARBA" id="ARBA00022801"/>
    </source>
</evidence>
<evidence type="ECO:0000256" key="1">
    <source>
        <dbReference type="ARBA" id="ARBA00001561"/>
    </source>
</evidence>
<dbReference type="SMART" id="SM00644">
    <property type="entry name" value="Ami_2"/>
    <property type="match status" value="1"/>
</dbReference>
<feature type="non-terminal residue" evidence="6">
    <location>
        <position position="194"/>
    </location>
</feature>
<dbReference type="SUPFAM" id="SSF55846">
    <property type="entry name" value="N-acetylmuramoyl-L-alanine amidase-like"/>
    <property type="match status" value="1"/>
</dbReference>
<protein>
    <recommendedName>
        <fullName evidence="2">N-acetylmuramoyl-L-alanine amidase</fullName>
        <ecNumber evidence="2">3.5.1.28</ecNumber>
    </recommendedName>
</protein>
<comment type="catalytic activity">
    <reaction evidence="1">
        <text>Hydrolyzes the link between N-acetylmuramoyl residues and L-amino acid residues in certain cell-wall glycopeptides.</text>
        <dbReference type="EC" id="3.5.1.28"/>
    </reaction>
</comment>
<accession>A0A0F8ZPV5</accession>
<dbReference type="GO" id="GO:0009254">
    <property type="term" value="P:peptidoglycan turnover"/>
    <property type="evidence" value="ECO:0007669"/>
    <property type="project" value="TreeGrafter"/>
</dbReference>
<feature type="domain" description="N-acetylmuramoyl-L-alanine amidase" evidence="5">
    <location>
        <begin position="25"/>
        <end position="154"/>
    </location>
</feature>
<reference evidence="6" key="1">
    <citation type="journal article" date="2015" name="Nature">
        <title>Complex archaea that bridge the gap between prokaryotes and eukaryotes.</title>
        <authorList>
            <person name="Spang A."/>
            <person name="Saw J.H."/>
            <person name="Jorgensen S.L."/>
            <person name="Zaremba-Niedzwiedzka K."/>
            <person name="Martijn J."/>
            <person name="Lind A.E."/>
            <person name="van Eijk R."/>
            <person name="Schleper C."/>
            <person name="Guy L."/>
            <person name="Ettema T.J."/>
        </authorList>
    </citation>
    <scope>NUCLEOTIDE SEQUENCE</scope>
</reference>
<sequence>MKYPAAIWVPSPNFGYPRSTHGQLASNIQKANRAGEFWHSIVGTLAAAKWRFLNMSEEASAHFLFPKIGAPTQMVDSDDAAWHSGNYLANLHFHGFEFEGGALGNYSEPLTDNQVEWGIKVTRWLRETHNSPKIYVRRETLWEHNEVQATSCPSGRIPWVRLINEWEDDMDKAEVERIVMAMQFRARPKGEKAT</sequence>
<evidence type="ECO:0000313" key="6">
    <source>
        <dbReference type="EMBL" id="KKK68444.1"/>
    </source>
</evidence>